<dbReference type="InterPro" id="IPR006771">
    <property type="entry name" value="CetA-like"/>
</dbReference>
<comment type="caution">
    <text evidence="1">The sequence shown here is derived from an EMBL/GenBank/DDBJ whole genome shotgun (WGS) entry which is preliminary data.</text>
</comment>
<dbReference type="Proteomes" id="UP000452235">
    <property type="component" value="Unassembled WGS sequence"/>
</dbReference>
<dbReference type="AlphaFoldDB" id="A0A5M3Z4Y2"/>
<dbReference type="PANTHER" id="PTHR36195">
    <property type="entry name" value="DOMAIN PROTEIN, PUTATIVE (AFU_ORTHOLOGUE AFUA_5G01990)-RELATED-RELATED"/>
    <property type="match status" value="1"/>
</dbReference>
<keyword evidence="2" id="KW-1185">Reference proteome</keyword>
<dbReference type="Pfam" id="PF04681">
    <property type="entry name" value="Bys1"/>
    <property type="match status" value="1"/>
</dbReference>
<protein>
    <submittedName>
        <fullName evidence="1">Bys1 family protein</fullName>
    </submittedName>
</protein>
<name>A0A5M3Z4Y2_ASPTE</name>
<evidence type="ECO:0000313" key="2">
    <source>
        <dbReference type="Proteomes" id="UP000452235"/>
    </source>
</evidence>
<accession>A0A5M3Z4Y2</accession>
<proteinExistence type="predicted"/>
<dbReference type="EMBL" id="BLJY01000007">
    <property type="protein sequence ID" value="GFF17891.1"/>
    <property type="molecule type" value="Genomic_DNA"/>
</dbReference>
<evidence type="ECO:0000313" key="1">
    <source>
        <dbReference type="EMBL" id="GFF17891.1"/>
    </source>
</evidence>
<reference evidence="1 2" key="1">
    <citation type="submission" date="2020-01" db="EMBL/GenBank/DDBJ databases">
        <title>Aspergillus terreus IFO 6365 whole genome shotgun sequence.</title>
        <authorList>
            <person name="Kanamasa S."/>
            <person name="Takahashi H."/>
        </authorList>
    </citation>
    <scope>NUCLEOTIDE SEQUENCE [LARGE SCALE GENOMIC DNA]</scope>
    <source>
        <strain evidence="1 2">IFO 6365</strain>
    </source>
</reference>
<organism evidence="1 2">
    <name type="scientific">Aspergillus terreus</name>
    <dbReference type="NCBI Taxonomy" id="33178"/>
    <lineage>
        <taxon>Eukaryota</taxon>
        <taxon>Fungi</taxon>
        <taxon>Dikarya</taxon>
        <taxon>Ascomycota</taxon>
        <taxon>Pezizomycotina</taxon>
        <taxon>Eurotiomycetes</taxon>
        <taxon>Eurotiomycetidae</taxon>
        <taxon>Eurotiales</taxon>
        <taxon>Aspergillaceae</taxon>
        <taxon>Aspergillus</taxon>
        <taxon>Aspergillus subgen. Circumdati</taxon>
    </lineage>
</organism>
<dbReference type="PANTHER" id="PTHR36195:SF5">
    <property type="entry name" value="BYS1 FAMILY PROTEIN (AFU_ORTHOLOGUE AFUA_2G04533)"/>
    <property type="match status" value="1"/>
</dbReference>
<sequence>MHFLYTLLSTASLALATPALAPRHNTTVGNAVVDNGCRFPVYLWSVASTVSNEEALGPFTAYTEAFRSDASTGGVAIKITTTPDGLYTGAPQTIFAYSLVGDLVYYDLSDVFGDAFKGNRVSIGGPEGKGITWEDGVPPAGSQVLTQSAALDVVLRLCC</sequence>
<dbReference type="OrthoDB" id="3682664at2759"/>
<gene>
    <name evidence="1" type="ORF">ATEIFO6365_0007044000</name>
</gene>